<comment type="caution">
    <text evidence="2">The sequence shown here is derived from an EMBL/GenBank/DDBJ whole genome shotgun (WGS) entry which is preliminary data.</text>
</comment>
<keyword evidence="3" id="KW-1185">Reference proteome</keyword>
<dbReference type="AlphaFoldDB" id="A0A0L7LA89"/>
<reference evidence="2 3" key="1">
    <citation type="journal article" date="2015" name="Genome Biol. Evol.">
        <title>The genome of winter moth (Operophtera brumata) provides a genomic perspective on sexual dimorphism and phenology.</title>
        <authorList>
            <person name="Derks M.F."/>
            <person name="Smit S."/>
            <person name="Salis L."/>
            <person name="Schijlen E."/>
            <person name="Bossers A."/>
            <person name="Mateman C."/>
            <person name="Pijl A.S."/>
            <person name="de Ridder D."/>
            <person name="Groenen M.A."/>
            <person name="Visser M.E."/>
            <person name="Megens H.J."/>
        </authorList>
    </citation>
    <scope>NUCLEOTIDE SEQUENCE [LARGE SCALE GENOMIC DNA]</scope>
    <source>
        <strain evidence="2">WM2013NL</strain>
        <tissue evidence="2">Head and thorax</tissue>
    </source>
</reference>
<proteinExistence type="predicted"/>
<name>A0A0L7LA89_OPEBR</name>
<protein>
    <submittedName>
        <fullName evidence="2">Putative reverse transcriptase-7</fullName>
    </submittedName>
</protein>
<keyword evidence="2" id="KW-0695">RNA-directed DNA polymerase</keyword>
<feature type="compositionally biased region" description="Low complexity" evidence="1">
    <location>
        <begin position="12"/>
        <end position="29"/>
    </location>
</feature>
<accession>A0A0L7LA89</accession>
<dbReference type="EMBL" id="JTDY01001983">
    <property type="protein sequence ID" value="KOB72408.1"/>
    <property type="molecule type" value="Genomic_DNA"/>
</dbReference>
<feature type="compositionally biased region" description="Polar residues" evidence="1">
    <location>
        <begin position="62"/>
        <end position="72"/>
    </location>
</feature>
<dbReference type="GO" id="GO:0003964">
    <property type="term" value="F:RNA-directed DNA polymerase activity"/>
    <property type="evidence" value="ECO:0007669"/>
    <property type="project" value="UniProtKB-KW"/>
</dbReference>
<feature type="region of interest" description="Disordered" evidence="1">
    <location>
        <begin position="1"/>
        <end position="29"/>
    </location>
</feature>
<gene>
    <name evidence="2" type="ORF">OBRU01_12333</name>
</gene>
<dbReference type="Proteomes" id="UP000037510">
    <property type="component" value="Unassembled WGS sequence"/>
</dbReference>
<evidence type="ECO:0000313" key="3">
    <source>
        <dbReference type="Proteomes" id="UP000037510"/>
    </source>
</evidence>
<keyword evidence="2" id="KW-0808">Transferase</keyword>
<keyword evidence="2" id="KW-0548">Nucleotidyltransferase</keyword>
<organism evidence="2 3">
    <name type="scientific">Operophtera brumata</name>
    <name type="common">Winter moth</name>
    <name type="synonym">Phalaena brumata</name>
    <dbReference type="NCBI Taxonomy" id="104452"/>
    <lineage>
        <taxon>Eukaryota</taxon>
        <taxon>Metazoa</taxon>
        <taxon>Ecdysozoa</taxon>
        <taxon>Arthropoda</taxon>
        <taxon>Hexapoda</taxon>
        <taxon>Insecta</taxon>
        <taxon>Pterygota</taxon>
        <taxon>Neoptera</taxon>
        <taxon>Endopterygota</taxon>
        <taxon>Lepidoptera</taxon>
        <taxon>Glossata</taxon>
        <taxon>Ditrysia</taxon>
        <taxon>Geometroidea</taxon>
        <taxon>Geometridae</taxon>
        <taxon>Larentiinae</taxon>
        <taxon>Operophtera</taxon>
    </lineage>
</organism>
<evidence type="ECO:0000313" key="2">
    <source>
        <dbReference type="EMBL" id="KOB72408.1"/>
    </source>
</evidence>
<feature type="region of interest" description="Disordered" evidence="1">
    <location>
        <begin position="53"/>
        <end position="72"/>
    </location>
</feature>
<sequence length="180" mass="20232">MGSSLDIPPALSHTENSISSESSSGHISVSMPEMEQNLLASRPQVQSYCTPIHNTESRTKSNRPTNNPTSAVSETTAIKFGRRIHDLTLLKISPEQFHITENSVIFWPWSKTDSDNHHQAGWHLKRNETKNLNAVFWVKKLLKTSQSRRSARQDLVSLFITTRGVVRDASRAIIAGWIKS</sequence>
<evidence type="ECO:0000256" key="1">
    <source>
        <dbReference type="SAM" id="MobiDB-lite"/>
    </source>
</evidence>